<keyword evidence="3" id="KW-1185">Reference proteome</keyword>
<evidence type="ECO:0000256" key="1">
    <source>
        <dbReference type="SAM" id="Phobius"/>
    </source>
</evidence>
<gene>
    <name evidence="2" type="ORF">V5O48_011441</name>
</gene>
<name>A0ABR3F5L9_9AGAR</name>
<keyword evidence="1" id="KW-0472">Membrane</keyword>
<dbReference type="EMBL" id="JBAHYK010000919">
    <property type="protein sequence ID" value="KAL0570517.1"/>
    <property type="molecule type" value="Genomic_DNA"/>
</dbReference>
<organism evidence="2 3">
    <name type="scientific">Marasmius crinis-equi</name>
    <dbReference type="NCBI Taxonomy" id="585013"/>
    <lineage>
        <taxon>Eukaryota</taxon>
        <taxon>Fungi</taxon>
        <taxon>Dikarya</taxon>
        <taxon>Basidiomycota</taxon>
        <taxon>Agaricomycotina</taxon>
        <taxon>Agaricomycetes</taxon>
        <taxon>Agaricomycetidae</taxon>
        <taxon>Agaricales</taxon>
        <taxon>Marasmiineae</taxon>
        <taxon>Marasmiaceae</taxon>
        <taxon>Marasmius</taxon>
    </lineage>
</organism>
<comment type="caution">
    <text evidence="2">The sequence shown here is derived from an EMBL/GenBank/DDBJ whole genome shotgun (WGS) entry which is preliminary data.</text>
</comment>
<feature type="transmembrane region" description="Helical" evidence="1">
    <location>
        <begin position="189"/>
        <end position="210"/>
    </location>
</feature>
<keyword evidence="1" id="KW-0812">Transmembrane</keyword>
<keyword evidence="1" id="KW-1133">Transmembrane helix</keyword>
<sequence>MTASHTAYFSNGFEEVTARLQETRERWTHKIDVLFLVSGVGAMTLTWIAVLIMDPRQTLAATTSVPPTPLEIFLPTILLGLGILSALRGVALRHINDRLFAGFTIVATDDAAILHCRDLSFFPSTTIKDNVIPYPFNVFQAVWETLCIQYSLVCVAELIVAAIYACTKCSQVTPTNSDKKLGDTEAMGLLGRLALFALAVAACVLMVRWICLLWKRIRAALTVKIVCEPYWLAMGLNVEEMHMLCESGV</sequence>
<accession>A0ABR3F5L9</accession>
<protein>
    <submittedName>
        <fullName evidence="2">Uncharacterized protein</fullName>
    </submittedName>
</protein>
<proteinExistence type="predicted"/>
<evidence type="ECO:0000313" key="2">
    <source>
        <dbReference type="EMBL" id="KAL0570517.1"/>
    </source>
</evidence>
<reference evidence="2 3" key="1">
    <citation type="submission" date="2024-02" db="EMBL/GenBank/DDBJ databases">
        <title>A draft genome for the cacao thread blight pathogen Marasmius crinis-equi.</title>
        <authorList>
            <person name="Cohen S.P."/>
            <person name="Baruah I.K."/>
            <person name="Amoako-Attah I."/>
            <person name="Bukari Y."/>
            <person name="Meinhardt L.W."/>
            <person name="Bailey B.A."/>
        </authorList>
    </citation>
    <scope>NUCLEOTIDE SEQUENCE [LARGE SCALE GENOMIC DNA]</scope>
    <source>
        <strain evidence="2 3">GH-76</strain>
    </source>
</reference>
<feature type="transmembrane region" description="Helical" evidence="1">
    <location>
        <begin position="33"/>
        <end position="52"/>
    </location>
</feature>
<dbReference type="Proteomes" id="UP001465976">
    <property type="component" value="Unassembled WGS sequence"/>
</dbReference>
<feature type="transmembrane region" description="Helical" evidence="1">
    <location>
        <begin position="72"/>
        <end position="91"/>
    </location>
</feature>
<evidence type="ECO:0000313" key="3">
    <source>
        <dbReference type="Proteomes" id="UP001465976"/>
    </source>
</evidence>